<dbReference type="GO" id="GO:0016020">
    <property type="term" value="C:membrane"/>
    <property type="evidence" value="ECO:0007669"/>
    <property type="project" value="UniProtKB-SubCell"/>
</dbReference>
<dbReference type="Gene3D" id="1.20.1540.10">
    <property type="entry name" value="Rhomboid-like"/>
    <property type="match status" value="1"/>
</dbReference>
<feature type="transmembrane region" description="Helical" evidence="5">
    <location>
        <begin position="6"/>
        <end position="24"/>
    </location>
</feature>
<keyword evidence="7" id="KW-0645">Protease</keyword>
<dbReference type="InterPro" id="IPR022764">
    <property type="entry name" value="Peptidase_S54_rhomboid_dom"/>
</dbReference>
<keyword evidence="8" id="KW-1185">Reference proteome</keyword>
<sequence>MFAHGGLFHILFNMWGLYLFGQLVERALGPRRFLNLYLCSGLLGGLAWMAANWSGEFYAKCLLNNGYITRMLGPVTANELGAILREADLTVYSVTGGVVGASGAVFGVMVAAAMTFPNVQMALLFPPVVMKLRTMVICYAVIEVWQSFDQSSSVAHLAHLGGALGGFLYMRRLSQGGSRGLWPSLTAWLGRLRRRWRARGFKVIPGGASGVGDSSVPYSAAAVDRVLDKLSREGYGALNDEEQEILRAASEQLKNRRSR</sequence>
<protein>
    <submittedName>
        <fullName evidence="7">Membrane associated rhomboid family serine protease</fullName>
    </submittedName>
</protein>
<dbReference type="Pfam" id="PF01694">
    <property type="entry name" value="Rhomboid"/>
    <property type="match status" value="1"/>
</dbReference>
<evidence type="ECO:0000256" key="3">
    <source>
        <dbReference type="ARBA" id="ARBA00022989"/>
    </source>
</evidence>
<evidence type="ECO:0000259" key="6">
    <source>
        <dbReference type="Pfam" id="PF01694"/>
    </source>
</evidence>
<dbReference type="SUPFAM" id="SSF144091">
    <property type="entry name" value="Rhomboid-like"/>
    <property type="match status" value="1"/>
</dbReference>
<dbReference type="InterPro" id="IPR050925">
    <property type="entry name" value="Rhomboid_protease_S54"/>
</dbReference>
<reference evidence="7" key="1">
    <citation type="submission" date="2023-07" db="EMBL/GenBank/DDBJ databases">
        <title>Genomic Encyclopedia of Type Strains, Phase IV (KMG-IV): sequencing the most valuable type-strain genomes for metagenomic binning, comparative biology and taxonomic classification.</title>
        <authorList>
            <person name="Goeker M."/>
        </authorList>
    </citation>
    <scope>NUCLEOTIDE SEQUENCE</scope>
    <source>
        <strain evidence="7">DSM 24202</strain>
    </source>
</reference>
<dbReference type="AlphaFoldDB" id="A0AAE4AQ02"/>
<comment type="caution">
    <text evidence="7">The sequence shown here is derived from an EMBL/GenBank/DDBJ whole genome shotgun (WGS) entry which is preliminary data.</text>
</comment>
<dbReference type="GO" id="GO:0006508">
    <property type="term" value="P:proteolysis"/>
    <property type="evidence" value="ECO:0007669"/>
    <property type="project" value="UniProtKB-KW"/>
</dbReference>
<comment type="subcellular location">
    <subcellularLocation>
        <location evidence="1">Membrane</location>
        <topology evidence="1">Multi-pass membrane protein</topology>
    </subcellularLocation>
</comment>
<proteinExistence type="predicted"/>
<evidence type="ECO:0000256" key="5">
    <source>
        <dbReference type="SAM" id="Phobius"/>
    </source>
</evidence>
<feature type="transmembrane region" description="Helical" evidence="5">
    <location>
        <begin position="94"/>
        <end position="116"/>
    </location>
</feature>
<dbReference type="Proteomes" id="UP001238163">
    <property type="component" value="Unassembled WGS sequence"/>
</dbReference>
<feature type="transmembrane region" description="Helical" evidence="5">
    <location>
        <begin position="36"/>
        <end position="55"/>
    </location>
</feature>
<dbReference type="PANTHER" id="PTHR43731:SF26">
    <property type="entry name" value="RHOMBOID-LIKE PROTEIN 10, CHLOROPLASTIC"/>
    <property type="match status" value="1"/>
</dbReference>
<gene>
    <name evidence="7" type="ORF">J3R75_002054</name>
</gene>
<keyword evidence="3 5" id="KW-1133">Transmembrane helix</keyword>
<keyword evidence="4 5" id="KW-0472">Membrane</keyword>
<evidence type="ECO:0000313" key="8">
    <source>
        <dbReference type="Proteomes" id="UP001238163"/>
    </source>
</evidence>
<dbReference type="EMBL" id="JAUSVL010000001">
    <property type="protein sequence ID" value="MDQ0289947.1"/>
    <property type="molecule type" value="Genomic_DNA"/>
</dbReference>
<evidence type="ECO:0000256" key="1">
    <source>
        <dbReference type="ARBA" id="ARBA00004141"/>
    </source>
</evidence>
<dbReference type="InterPro" id="IPR035952">
    <property type="entry name" value="Rhomboid-like_sf"/>
</dbReference>
<evidence type="ECO:0000256" key="4">
    <source>
        <dbReference type="ARBA" id="ARBA00023136"/>
    </source>
</evidence>
<organism evidence="7 8">
    <name type="scientific">Oligosphaera ethanolica</name>
    <dbReference type="NCBI Taxonomy" id="760260"/>
    <lineage>
        <taxon>Bacteria</taxon>
        <taxon>Pseudomonadati</taxon>
        <taxon>Lentisphaerota</taxon>
        <taxon>Oligosphaeria</taxon>
        <taxon>Oligosphaerales</taxon>
        <taxon>Oligosphaeraceae</taxon>
        <taxon>Oligosphaera</taxon>
    </lineage>
</organism>
<feature type="domain" description="Peptidase S54 rhomboid" evidence="6">
    <location>
        <begin position="1"/>
        <end position="173"/>
    </location>
</feature>
<name>A0AAE4AQ02_9BACT</name>
<keyword evidence="7" id="KW-0378">Hydrolase</keyword>
<evidence type="ECO:0000256" key="2">
    <source>
        <dbReference type="ARBA" id="ARBA00022692"/>
    </source>
</evidence>
<dbReference type="GO" id="GO:0004252">
    <property type="term" value="F:serine-type endopeptidase activity"/>
    <property type="evidence" value="ECO:0007669"/>
    <property type="project" value="InterPro"/>
</dbReference>
<accession>A0AAE4AQ02</accession>
<evidence type="ECO:0000313" key="7">
    <source>
        <dbReference type="EMBL" id="MDQ0289947.1"/>
    </source>
</evidence>
<dbReference type="PANTHER" id="PTHR43731">
    <property type="entry name" value="RHOMBOID PROTEASE"/>
    <property type="match status" value="1"/>
</dbReference>
<keyword evidence="2 5" id="KW-0812">Transmembrane</keyword>